<dbReference type="Pfam" id="PF01661">
    <property type="entry name" value="Macro"/>
    <property type="match status" value="1"/>
</dbReference>
<dbReference type="SUPFAM" id="SSF52949">
    <property type="entry name" value="Macro domain-like"/>
    <property type="match status" value="1"/>
</dbReference>
<evidence type="ECO:0000259" key="1">
    <source>
        <dbReference type="PROSITE" id="PS51154"/>
    </source>
</evidence>
<dbReference type="PROSITE" id="PS51154">
    <property type="entry name" value="MACRO"/>
    <property type="match status" value="1"/>
</dbReference>
<dbReference type="Gene3D" id="3.40.220.10">
    <property type="entry name" value="Leucine Aminopeptidase, subunit E, domain 1"/>
    <property type="match status" value="1"/>
</dbReference>
<reference evidence="2" key="1">
    <citation type="submission" date="2014-12" db="EMBL/GenBank/DDBJ databases">
        <authorList>
            <person name="Huang H.-H."/>
            <person name="Chen S.-C."/>
            <person name="Lai M.-C."/>
        </authorList>
    </citation>
    <scope>NUCLEOTIDE SEQUENCE</scope>
    <source>
        <strain evidence="2">K1F9705b</strain>
    </source>
</reference>
<proteinExistence type="predicted"/>
<dbReference type="SMART" id="SM00506">
    <property type="entry name" value="A1pp"/>
    <property type="match status" value="1"/>
</dbReference>
<protein>
    <submittedName>
        <fullName evidence="2">Appr-1-p processing protein</fullName>
    </submittedName>
</protein>
<dbReference type="RefSeq" id="WP_211531534.1">
    <property type="nucleotide sequence ID" value="NZ_JWHL01000020.1"/>
</dbReference>
<evidence type="ECO:0000313" key="3">
    <source>
        <dbReference type="Proteomes" id="UP000730161"/>
    </source>
</evidence>
<dbReference type="InterPro" id="IPR043472">
    <property type="entry name" value="Macro_dom-like"/>
</dbReference>
<keyword evidence="3" id="KW-1185">Reference proteome</keyword>
<evidence type="ECO:0000313" key="2">
    <source>
        <dbReference type="EMBL" id="MBR1369787.1"/>
    </source>
</evidence>
<dbReference type="Proteomes" id="UP000730161">
    <property type="component" value="Unassembled WGS sequence"/>
</dbReference>
<dbReference type="EMBL" id="JWHL01000020">
    <property type="protein sequence ID" value="MBR1369787.1"/>
    <property type="molecule type" value="Genomic_DNA"/>
</dbReference>
<name>A0A8J7WBR6_9EURY</name>
<sequence length="374" mass="43277">MIKIRCGDIFESQAQTLVNTVNCVGVMGKGIALLFKRRYPYMFQDYVRRCKNNLVQPGIPYHYTDAFGNSIVNFPTKNHWRSPSYIEDIIKGLDFFVTHYKEWGIESVAFPPLGCGNGGQEWRIVGRIMYEKLSKIDIPVEIYAPFGTPKEELSEEFLSQKVLLDDYNQLNLHNNELTPDKLAVLEVLNRLEKQTHALKVGRVLFQKICFIITESGLKTGFNFQKGYYGPYSSKDVNQMILIFANNNLIAEHQLGNMIVISTGPEYDKIRSKYLKQLTELEPYIEKTVDLFSRIKNTEQAEEVTTVYYAYKELEDRKTGHSVSEQELFDYILTWKKKWSNAEKRQRLASAIRNLAIMKWIQVTFSNSLPTGNII</sequence>
<gene>
    <name evidence="2" type="ORF">RJ53_09995</name>
</gene>
<dbReference type="InterPro" id="IPR002589">
    <property type="entry name" value="Macro_dom"/>
</dbReference>
<dbReference type="OrthoDB" id="15450at2157"/>
<comment type="caution">
    <text evidence="2">The sequence shown here is derived from an EMBL/GenBank/DDBJ whole genome shotgun (WGS) entry which is preliminary data.</text>
</comment>
<feature type="domain" description="Macro" evidence="1">
    <location>
        <begin position="1"/>
        <end position="151"/>
    </location>
</feature>
<dbReference type="AlphaFoldDB" id="A0A8J7WBR6"/>
<dbReference type="CDD" id="cd02901">
    <property type="entry name" value="Macro_Poa1p-like"/>
    <property type="match status" value="1"/>
</dbReference>
<dbReference type="InterPro" id="IPR050892">
    <property type="entry name" value="ADP-ribose_metab_enzymes"/>
</dbReference>
<dbReference type="PANTHER" id="PTHR12521:SF0">
    <property type="entry name" value="ADP-RIBOSE GLYCOHYDROLASE OARD1"/>
    <property type="match status" value="1"/>
</dbReference>
<dbReference type="PANTHER" id="PTHR12521">
    <property type="entry name" value="PROTEIN C6ORF130"/>
    <property type="match status" value="1"/>
</dbReference>
<dbReference type="GO" id="GO:0140291">
    <property type="term" value="P:peptidyl-glutamate ADP-deribosylation"/>
    <property type="evidence" value="ECO:0007669"/>
    <property type="project" value="TreeGrafter"/>
</dbReference>
<organism evidence="2 3">
    <name type="scientific">Methanocalculus chunghsingensis</name>
    <dbReference type="NCBI Taxonomy" id="156457"/>
    <lineage>
        <taxon>Archaea</taxon>
        <taxon>Methanobacteriati</taxon>
        <taxon>Methanobacteriota</taxon>
        <taxon>Stenosarchaea group</taxon>
        <taxon>Methanomicrobia</taxon>
        <taxon>Methanomicrobiales</taxon>
        <taxon>Methanocalculaceae</taxon>
        <taxon>Methanocalculus</taxon>
    </lineage>
</organism>
<accession>A0A8J7WBR6</accession>